<feature type="compositionally biased region" description="Basic and acidic residues" evidence="7">
    <location>
        <begin position="77"/>
        <end position="88"/>
    </location>
</feature>
<dbReference type="InterPro" id="IPR029962">
    <property type="entry name" value="TBL"/>
</dbReference>
<reference evidence="11" key="1">
    <citation type="submission" date="2019-08" db="EMBL/GenBank/DDBJ databases">
        <title>Reference gene set and small RNA set construction with multiple tissues from Davidia involucrata Baill.</title>
        <authorList>
            <person name="Yang H."/>
            <person name="Zhou C."/>
            <person name="Li G."/>
            <person name="Wang J."/>
            <person name="Gao P."/>
            <person name="Wang M."/>
            <person name="Wang R."/>
            <person name="Zhao Y."/>
        </authorList>
    </citation>
    <scope>NUCLEOTIDE SEQUENCE</scope>
    <source>
        <tissue evidence="11">Mixed with DoveR01_LX</tissue>
    </source>
</reference>
<dbReference type="Pfam" id="PF14416">
    <property type="entry name" value="PMR5N"/>
    <property type="match status" value="1"/>
</dbReference>
<evidence type="ECO:0000259" key="9">
    <source>
        <dbReference type="Pfam" id="PF13839"/>
    </source>
</evidence>
<feature type="region of interest" description="Disordered" evidence="7">
    <location>
        <begin position="74"/>
        <end position="193"/>
    </location>
</feature>
<evidence type="ECO:0000259" key="10">
    <source>
        <dbReference type="Pfam" id="PF14416"/>
    </source>
</evidence>
<proteinExistence type="inferred from homology"/>
<accession>A0A5B7B7K9</accession>
<evidence type="ECO:0000256" key="2">
    <source>
        <dbReference type="ARBA" id="ARBA00007727"/>
    </source>
</evidence>
<comment type="subcellular location">
    <subcellularLocation>
        <location evidence="1">Membrane</location>
        <topology evidence="1">Single-pass membrane protein</topology>
    </subcellularLocation>
</comment>
<dbReference type="GO" id="GO:0005794">
    <property type="term" value="C:Golgi apparatus"/>
    <property type="evidence" value="ECO:0007669"/>
    <property type="project" value="TreeGrafter"/>
</dbReference>
<evidence type="ECO:0000256" key="3">
    <source>
        <dbReference type="ARBA" id="ARBA00022692"/>
    </source>
</evidence>
<feature type="domain" description="Trichome birefringence-like C-terminal" evidence="9">
    <location>
        <begin position="282"/>
        <end position="575"/>
    </location>
</feature>
<protein>
    <submittedName>
        <fullName evidence="11">Uncharacterized protein</fullName>
    </submittedName>
</protein>
<evidence type="ECO:0000256" key="4">
    <source>
        <dbReference type="ARBA" id="ARBA00022968"/>
    </source>
</evidence>
<dbReference type="InterPro" id="IPR025846">
    <property type="entry name" value="TBL_N"/>
</dbReference>
<feature type="region of interest" description="Disordered" evidence="7">
    <location>
        <begin position="526"/>
        <end position="555"/>
    </location>
</feature>
<dbReference type="InterPro" id="IPR026057">
    <property type="entry name" value="TBL_C"/>
</dbReference>
<keyword evidence="4" id="KW-0735">Signal-anchor</keyword>
<dbReference type="Pfam" id="PF13839">
    <property type="entry name" value="PC-Esterase"/>
    <property type="match status" value="1"/>
</dbReference>
<comment type="similarity">
    <text evidence="2">Belongs to the PC-esterase family. TBL subfamily.</text>
</comment>
<keyword evidence="6 8" id="KW-0472">Membrane</keyword>
<sequence>MTLASPKESPTMVAYPKTILSIAAFVGGLAIFLILASVIMVSQPIGSTVRGYFYGIDHSRKLDNVSWGNETVTDSHLGGDVEDPRKLDLPMSGGNGTVIDSQRDDTEIDVSRKSHLPMLGEDSQSATDPRGNGKGDVIHKNQLSDSRDKNELSDLQQDKEAVSSGPPIVSKTKNMTDQPPPVSALPTSSTQEGKAIESFVSSNVSGGVENAKSPFLGSPESQTNSVDSGCDLYHGKWVNGSTGPLYTNNSCPVLSQMQNCQGNGRPDKDYENWRWKPAQCDLPRFDAKKFLELMRGKTLAFIGDSVARNQMESMLCILWQVEVPKNRGNKRMQRYYYRSTSTTIIRIWSSWLVHETLGPFDYAPEGVTKLHLDAPDENFMELIPNFDVIVLSSGHWFAKRSVYILNSKIVGGQLWWPDKSHPKKINNIEAFGISVETILTAIVTHPNYTGLTIVRSYSPDHYEGGAWNTGGSCTGKVRPLLDGKLVENGFTNIMHEKQVTGFKRAIKKMTNKSKLRLMDITESFGYRHDGHPGPYRSPDPNKITKRGPDGRPPPQDCLHWCMPGPVDTWNELVLEVIRREFEGSQSLPS</sequence>
<evidence type="ECO:0000313" key="11">
    <source>
        <dbReference type="EMBL" id="MPA64565.1"/>
    </source>
</evidence>
<feature type="domain" description="Trichome birefringence-like N-terminal" evidence="10">
    <location>
        <begin position="229"/>
        <end position="281"/>
    </location>
</feature>
<dbReference type="GO" id="GO:0016413">
    <property type="term" value="F:O-acetyltransferase activity"/>
    <property type="evidence" value="ECO:0007669"/>
    <property type="project" value="InterPro"/>
</dbReference>
<feature type="transmembrane region" description="Helical" evidence="8">
    <location>
        <begin position="20"/>
        <end position="41"/>
    </location>
</feature>
<name>A0A5B7B7K9_DAVIN</name>
<evidence type="ECO:0000256" key="6">
    <source>
        <dbReference type="ARBA" id="ARBA00023136"/>
    </source>
</evidence>
<feature type="compositionally biased region" description="Basic and acidic residues" evidence="7">
    <location>
        <begin position="145"/>
        <end position="161"/>
    </location>
</feature>
<keyword evidence="5 8" id="KW-1133">Transmembrane helix</keyword>
<dbReference type="PANTHER" id="PTHR32285:SF18">
    <property type="entry name" value="PROTEIN TRICHOME BIREFRINGENCE-LIKE 18"/>
    <property type="match status" value="1"/>
</dbReference>
<evidence type="ECO:0000256" key="7">
    <source>
        <dbReference type="SAM" id="MobiDB-lite"/>
    </source>
</evidence>
<organism evidence="11">
    <name type="scientific">Davidia involucrata</name>
    <name type="common">Dove tree</name>
    <dbReference type="NCBI Taxonomy" id="16924"/>
    <lineage>
        <taxon>Eukaryota</taxon>
        <taxon>Viridiplantae</taxon>
        <taxon>Streptophyta</taxon>
        <taxon>Embryophyta</taxon>
        <taxon>Tracheophyta</taxon>
        <taxon>Spermatophyta</taxon>
        <taxon>Magnoliopsida</taxon>
        <taxon>eudicotyledons</taxon>
        <taxon>Gunneridae</taxon>
        <taxon>Pentapetalae</taxon>
        <taxon>asterids</taxon>
        <taxon>Cornales</taxon>
        <taxon>Nyssaceae</taxon>
        <taxon>Davidia</taxon>
    </lineage>
</organism>
<evidence type="ECO:0000256" key="8">
    <source>
        <dbReference type="SAM" id="Phobius"/>
    </source>
</evidence>
<keyword evidence="3 8" id="KW-0812">Transmembrane</keyword>
<dbReference type="PANTHER" id="PTHR32285">
    <property type="entry name" value="PROTEIN TRICHOME BIREFRINGENCE-LIKE 9-RELATED"/>
    <property type="match status" value="1"/>
</dbReference>
<dbReference type="EMBL" id="GHES01034006">
    <property type="protein sequence ID" value="MPA64565.1"/>
    <property type="molecule type" value="Transcribed_RNA"/>
</dbReference>
<feature type="compositionally biased region" description="Basic and acidic residues" evidence="7">
    <location>
        <begin position="101"/>
        <end position="112"/>
    </location>
</feature>
<gene>
    <name evidence="11" type="ORF">Din_034006</name>
</gene>
<evidence type="ECO:0000256" key="1">
    <source>
        <dbReference type="ARBA" id="ARBA00004167"/>
    </source>
</evidence>
<dbReference type="GO" id="GO:0016020">
    <property type="term" value="C:membrane"/>
    <property type="evidence" value="ECO:0007669"/>
    <property type="project" value="UniProtKB-SubCell"/>
</dbReference>
<dbReference type="AlphaFoldDB" id="A0A5B7B7K9"/>
<evidence type="ECO:0000256" key="5">
    <source>
        <dbReference type="ARBA" id="ARBA00022989"/>
    </source>
</evidence>